<gene>
    <name evidence="2" type="ORF">PVAP13_1KG067954</name>
</gene>
<dbReference type="EMBL" id="CM029037">
    <property type="protein sequence ID" value="KAG2656200.1"/>
    <property type="molecule type" value="Genomic_DNA"/>
</dbReference>
<comment type="caution">
    <text evidence="2">The sequence shown here is derived from an EMBL/GenBank/DDBJ whole genome shotgun (WGS) entry which is preliminary data.</text>
</comment>
<name>A0A8T0X7Y1_PANVG</name>
<proteinExistence type="predicted"/>
<keyword evidence="3" id="KW-1185">Reference proteome</keyword>
<sequence>MEIAPTFVLPVWHVGPSVLAFSPPRSGRAPLFASFPFLIRCPGFLPASSLSLAVYTRLSPPQHLPLRARFLHPPLAALPLSADSELGEFGHCAARRRRPLPSTKNPARAPAAPRAPVRACSALALTLRP</sequence>
<dbReference type="Proteomes" id="UP000823388">
    <property type="component" value="Chromosome 1K"/>
</dbReference>
<accession>A0A8T0X7Y1</accession>
<reference evidence="2" key="1">
    <citation type="submission" date="2020-05" db="EMBL/GenBank/DDBJ databases">
        <title>WGS assembly of Panicum virgatum.</title>
        <authorList>
            <person name="Lovell J.T."/>
            <person name="Jenkins J."/>
            <person name="Shu S."/>
            <person name="Juenger T.E."/>
            <person name="Schmutz J."/>
        </authorList>
    </citation>
    <scope>NUCLEOTIDE SEQUENCE</scope>
    <source>
        <strain evidence="2">AP13</strain>
    </source>
</reference>
<organism evidence="2 3">
    <name type="scientific">Panicum virgatum</name>
    <name type="common">Blackwell switchgrass</name>
    <dbReference type="NCBI Taxonomy" id="38727"/>
    <lineage>
        <taxon>Eukaryota</taxon>
        <taxon>Viridiplantae</taxon>
        <taxon>Streptophyta</taxon>
        <taxon>Embryophyta</taxon>
        <taxon>Tracheophyta</taxon>
        <taxon>Spermatophyta</taxon>
        <taxon>Magnoliopsida</taxon>
        <taxon>Liliopsida</taxon>
        <taxon>Poales</taxon>
        <taxon>Poaceae</taxon>
        <taxon>PACMAD clade</taxon>
        <taxon>Panicoideae</taxon>
        <taxon>Panicodae</taxon>
        <taxon>Paniceae</taxon>
        <taxon>Panicinae</taxon>
        <taxon>Panicum</taxon>
        <taxon>Panicum sect. Hiantes</taxon>
    </lineage>
</organism>
<dbReference type="AlphaFoldDB" id="A0A8T0X7Y1"/>
<evidence type="ECO:0000313" key="3">
    <source>
        <dbReference type="Proteomes" id="UP000823388"/>
    </source>
</evidence>
<feature type="region of interest" description="Disordered" evidence="1">
    <location>
        <begin position="95"/>
        <end position="114"/>
    </location>
</feature>
<evidence type="ECO:0000313" key="2">
    <source>
        <dbReference type="EMBL" id="KAG2656200.1"/>
    </source>
</evidence>
<evidence type="ECO:0000256" key="1">
    <source>
        <dbReference type="SAM" id="MobiDB-lite"/>
    </source>
</evidence>
<protein>
    <submittedName>
        <fullName evidence="2">Uncharacterized protein</fullName>
    </submittedName>
</protein>